<dbReference type="SMART" id="SM01052">
    <property type="entry name" value="CAP_GLY"/>
    <property type="match status" value="1"/>
</dbReference>
<reference evidence="17" key="2">
    <citation type="submission" date="2025-08" db="UniProtKB">
        <authorList>
            <consortium name="Ensembl"/>
        </authorList>
    </citation>
    <scope>IDENTIFICATION</scope>
</reference>
<dbReference type="Pfam" id="PF00443">
    <property type="entry name" value="UCH"/>
    <property type="match status" value="1"/>
</dbReference>
<dbReference type="PANTHER" id="PTHR11830">
    <property type="entry name" value="40S RIBOSOMAL PROTEIN S3A"/>
    <property type="match status" value="1"/>
</dbReference>
<reference evidence="17 18" key="1">
    <citation type="submission" date="2020-06" db="EMBL/GenBank/DDBJ databases">
        <authorList>
            <consortium name="Wellcome Sanger Institute Data Sharing"/>
        </authorList>
    </citation>
    <scope>NUCLEOTIDE SEQUENCE [LARGE SCALE GENOMIC DNA]</scope>
</reference>
<evidence type="ECO:0000256" key="4">
    <source>
        <dbReference type="ARBA" id="ARBA00009085"/>
    </source>
</evidence>
<evidence type="ECO:0000256" key="13">
    <source>
        <dbReference type="ARBA" id="ARBA00022833"/>
    </source>
</evidence>
<dbReference type="RefSeq" id="XP_028854767.1">
    <property type="nucleotide sequence ID" value="XM_028998934.1"/>
</dbReference>
<dbReference type="GO" id="GO:0004843">
    <property type="term" value="F:cysteine-type deubiquitinase activity"/>
    <property type="evidence" value="ECO:0007669"/>
    <property type="project" value="UniProtKB-EC"/>
</dbReference>
<dbReference type="AlphaFoldDB" id="A0AAY4CY38"/>
<dbReference type="InterPro" id="IPR001394">
    <property type="entry name" value="Peptidase_C19_UCH"/>
</dbReference>
<keyword evidence="7" id="KW-0597">Phosphoprotein</keyword>
<dbReference type="Gene3D" id="3.90.70.10">
    <property type="entry name" value="Cysteine proteinases"/>
    <property type="match status" value="1"/>
</dbReference>
<dbReference type="GO" id="GO:0005813">
    <property type="term" value="C:centrosome"/>
    <property type="evidence" value="ECO:0007669"/>
    <property type="project" value="UniProtKB-SubCell"/>
</dbReference>
<evidence type="ECO:0000256" key="7">
    <source>
        <dbReference type="ARBA" id="ARBA00022553"/>
    </source>
</evidence>
<comment type="subcellular location">
    <subcellularLocation>
        <location evidence="2">Cytoplasm</location>
        <location evidence="2">Cytoskeleton</location>
        <location evidence="2">Microtubule organizing center</location>
        <location evidence="2">Centrosome</location>
    </subcellularLocation>
    <subcellularLocation>
        <location evidence="3">Cytoplasm</location>
        <location evidence="3">Perinuclear region</location>
    </subcellularLocation>
</comment>
<keyword evidence="9" id="KW-0479">Metal-binding</keyword>
<dbReference type="Pfam" id="PF01302">
    <property type="entry name" value="CAP_GLY"/>
    <property type="match status" value="1"/>
</dbReference>
<evidence type="ECO:0000256" key="8">
    <source>
        <dbReference type="ARBA" id="ARBA00022670"/>
    </source>
</evidence>
<reference evidence="17" key="3">
    <citation type="submission" date="2025-09" db="UniProtKB">
        <authorList>
            <consortium name="Ensembl"/>
        </authorList>
    </citation>
    <scope>IDENTIFICATION</scope>
</reference>
<dbReference type="InterPro" id="IPR000938">
    <property type="entry name" value="CAP-Gly_domain"/>
</dbReference>
<dbReference type="InterPro" id="IPR036859">
    <property type="entry name" value="CAP-Gly_dom_sf"/>
</dbReference>
<dbReference type="SUPFAM" id="SSF74924">
    <property type="entry name" value="Cap-Gly domain"/>
    <property type="match status" value="1"/>
</dbReference>
<dbReference type="InterPro" id="IPR038765">
    <property type="entry name" value="Papain-like_cys_pep_sf"/>
</dbReference>
<dbReference type="FunFam" id="3.90.70.10:FF:000009">
    <property type="entry name" value="Putative ubiquitin carboxyl-terminal hydrolase CYLD"/>
    <property type="match status" value="1"/>
</dbReference>
<organism evidence="17 18">
    <name type="scientific">Denticeps clupeoides</name>
    <name type="common">denticle herring</name>
    <dbReference type="NCBI Taxonomy" id="299321"/>
    <lineage>
        <taxon>Eukaryota</taxon>
        <taxon>Metazoa</taxon>
        <taxon>Chordata</taxon>
        <taxon>Craniata</taxon>
        <taxon>Vertebrata</taxon>
        <taxon>Euteleostomi</taxon>
        <taxon>Actinopterygii</taxon>
        <taxon>Neopterygii</taxon>
        <taxon>Teleostei</taxon>
        <taxon>Clupei</taxon>
        <taxon>Clupeiformes</taxon>
        <taxon>Denticipitoidei</taxon>
        <taxon>Denticipitidae</taxon>
        <taxon>Denticeps</taxon>
    </lineage>
</organism>
<evidence type="ECO:0000256" key="3">
    <source>
        <dbReference type="ARBA" id="ARBA00004556"/>
    </source>
</evidence>
<dbReference type="PROSITE" id="PS50235">
    <property type="entry name" value="USP_3"/>
    <property type="match status" value="1"/>
</dbReference>
<dbReference type="SUPFAM" id="SSF54001">
    <property type="entry name" value="Cysteine proteinases"/>
    <property type="match status" value="1"/>
</dbReference>
<evidence type="ECO:0000256" key="2">
    <source>
        <dbReference type="ARBA" id="ARBA00004300"/>
    </source>
</evidence>
<dbReference type="GeneTree" id="ENSGT00390000018123"/>
<dbReference type="GeneID" id="114800990"/>
<evidence type="ECO:0000256" key="5">
    <source>
        <dbReference type="ARBA" id="ARBA00012759"/>
    </source>
</evidence>
<feature type="domain" description="USP" evidence="15">
    <location>
        <begin position="346"/>
        <end position="661"/>
    </location>
</feature>
<evidence type="ECO:0000259" key="15">
    <source>
        <dbReference type="PROSITE" id="PS50235"/>
    </source>
</evidence>
<evidence type="ECO:0000256" key="14">
    <source>
        <dbReference type="SAM" id="MobiDB-lite"/>
    </source>
</evidence>
<dbReference type="Gene3D" id="2.30.30.190">
    <property type="entry name" value="CAP Gly-rich-like domain"/>
    <property type="match status" value="1"/>
</dbReference>
<protein>
    <recommendedName>
        <fullName evidence="5">ubiquitinyl hydrolase 1</fullName>
        <ecNumber evidence="5">3.4.19.12</ecNumber>
    </recommendedName>
</protein>
<dbReference type="GO" id="GO:0046872">
    <property type="term" value="F:metal ion binding"/>
    <property type="evidence" value="ECO:0007669"/>
    <property type="project" value="UniProtKB-KW"/>
</dbReference>
<dbReference type="Ensembl" id="ENSDCDT00010047641.1">
    <property type="protein sequence ID" value="ENSDCDP00010038043.1"/>
    <property type="gene ID" value="ENSDCDG00010024663.1"/>
</dbReference>
<evidence type="ECO:0000259" key="16">
    <source>
        <dbReference type="PROSITE" id="PS50245"/>
    </source>
</evidence>
<keyword evidence="11" id="KW-0378">Hydrolase</keyword>
<keyword evidence="13" id="KW-0862">Zinc</keyword>
<keyword evidence="6" id="KW-0963">Cytoplasm</keyword>
<dbReference type="EC" id="3.4.19.12" evidence="5"/>
<evidence type="ECO:0000256" key="12">
    <source>
        <dbReference type="ARBA" id="ARBA00022807"/>
    </source>
</evidence>
<keyword evidence="8" id="KW-0645">Protease</keyword>
<accession>A0AAY4CY38</accession>
<sequence length="694" mass="76899">MEGKEKYFLVTRGRARKGLSRGCVCRVEAETHAGEILCSVYSGGGGVTAKSGGVVTRGDTCPLTRHQAQLLLLVSSAGRRVELLRNPPLFGAICDLAHGDLVVVRHKQGLRPCVVRNLVQVGRREDADDMVMLGFELELLDPDQKVTSKKAAPLPVFSAADIIQVAAGYASATRPLLRDGHSLRLNKKAVSRINSTPAMCSRNSLQRTSIQRTPQIQKLADCTLEVGSMVELSSGSNVVLYGVIKWIGTPEGKKGEWAGIELDCETNGCTDGTIGTQRFFTCKGKRALFVPLGLCMPDSRFHSPSPTEETPEILGPDSVPQLEEDGENVPPLSESEARAMLEGKMKGIQGHFNSCYLDATLFSLFSTSMALDSAFDGPAKTEGGTLLKRNIVNRLRRKGFVPAKCVMNFRKQLGCETFVTEEKDPEEFISILLKDILDMKPLLKIRSSRDTRTSEGAYTYQIILEKNEVEPCPSVQQLLETSFMSCDLKFEEVPSCLMIQMPRFGKKFKMFPFIIPTTDLDITDLLQNAPRECFICGQLAQYECGQCFKDSKLQPGKVKQYCSICNKQVHTHPSRQGHEPCITAVPEELSTGGRVSRHRMQLFAVLCIHTSHYVSFVKYGPGSRSWLFYDSMADRFGDDKTGYNIPEVRACPEVGDFLSLPPEEQARVDLSQASELVRRLLCDSFMCLYQIVQQ</sequence>
<keyword evidence="10" id="KW-0833">Ubl conjugation pathway</keyword>
<evidence type="ECO:0000256" key="6">
    <source>
        <dbReference type="ARBA" id="ARBA00022490"/>
    </source>
</evidence>
<proteinExistence type="inferred from homology"/>
<feature type="domain" description="CAP-Gly" evidence="16">
    <location>
        <begin position="248"/>
        <end position="291"/>
    </location>
</feature>
<feature type="region of interest" description="Disordered" evidence="14">
    <location>
        <begin position="301"/>
        <end position="331"/>
    </location>
</feature>
<dbReference type="GO" id="GO:0016579">
    <property type="term" value="P:protein deubiquitination"/>
    <property type="evidence" value="ECO:0007669"/>
    <property type="project" value="InterPro"/>
</dbReference>
<comment type="similarity">
    <text evidence="4">Belongs to the peptidase C19 family.</text>
</comment>
<evidence type="ECO:0000313" key="18">
    <source>
        <dbReference type="Proteomes" id="UP000694580"/>
    </source>
</evidence>
<evidence type="ECO:0000313" key="17">
    <source>
        <dbReference type="Ensembl" id="ENSDCDP00010038043.1"/>
    </source>
</evidence>
<keyword evidence="18" id="KW-1185">Reference proteome</keyword>
<gene>
    <name evidence="17" type="primary">cyld2</name>
</gene>
<name>A0AAY4CY38_9TELE</name>
<dbReference type="GO" id="GO:0048471">
    <property type="term" value="C:perinuclear region of cytoplasm"/>
    <property type="evidence" value="ECO:0007669"/>
    <property type="project" value="UniProtKB-SubCell"/>
</dbReference>
<evidence type="ECO:0000256" key="11">
    <source>
        <dbReference type="ARBA" id="ARBA00022801"/>
    </source>
</evidence>
<evidence type="ECO:0000256" key="10">
    <source>
        <dbReference type="ARBA" id="ARBA00022786"/>
    </source>
</evidence>
<dbReference type="GO" id="GO:0006508">
    <property type="term" value="P:proteolysis"/>
    <property type="evidence" value="ECO:0007669"/>
    <property type="project" value="UniProtKB-KW"/>
</dbReference>
<evidence type="ECO:0000256" key="9">
    <source>
        <dbReference type="ARBA" id="ARBA00022723"/>
    </source>
</evidence>
<evidence type="ECO:0000256" key="1">
    <source>
        <dbReference type="ARBA" id="ARBA00000707"/>
    </source>
</evidence>
<dbReference type="InterPro" id="IPR028889">
    <property type="entry name" value="USP"/>
</dbReference>
<dbReference type="Proteomes" id="UP000694580">
    <property type="component" value="Chromosome 12"/>
</dbReference>
<dbReference type="PROSITE" id="PS50245">
    <property type="entry name" value="CAP_GLY_2"/>
    <property type="match status" value="1"/>
</dbReference>
<keyword evidence="12" id="KW-0788">Thiol protease</keyword>
<comment type="catalytic activity">
    <reaction evidence="1">
        <text>Thiol-dependent hydrolysis of ester, thioester, amide, peptide and isopeptide bonds formed by the C-terminal Gly of ubiquitin (a 76-residue protein attached to proteins as an intracellular targeting signal).</text>
        <dbReference type="EC" id="3.4.19.12"/>
    </reaction>
</comment>